<reference evidence="2" key="1">
    <citation type="journal article" date="2015" name="Nature">
        <title>Complex archaea that bridge the gap between prokaryotes and eukaryotes.</title>
        <authorList>
            <person name="Spang A."/>
            <person name="Saw J.H."/>
            <person name="Jorgensen S.L."/>
            <person name="Zaremba-Niedzwiedzka K."/>
            <person name="Martijn J."/>
            <person name="Lind A.E."/>
            <person name="van Eijk R."/>
            <person name="Schleper C."/>
            <person name="Guy L."/>
            <person name="Ettema T.J."/>
        </authorList>
    </citation>
    <scope>NUCLEOTIDE SEQUENCE</scope>
</reference>
<accession>A0A0F9JNA6</accession>
<dbReference type="Pfam" id="PF08937">
    <property type="entry name" value="ThsB_TIR"/>
    <property type="match status" value="1"/>
</dbReference>
<dbReference type="InterPro" id="IPR036490">
    <property type="entry name" value="ThsB_TIR-like_sf"/>
</dbReference>
<name>A0A0F9JNA6_9ZZZZ</name>
<protein>
    <recommendedName>
        <fullName evidence="1">Thoeris protein ThsB TIR-like domain-containing protein</fullName>
    </recommendedName>
</protein>
<feature type="domain" description="Thoeris protein ThsB TIR-like" evidence="1">
    <location>
        <begin position="24"/>
        <end position="115"/>
    </location>
</feature>
<evidence type="ECO:0000259" key="1">
    <source>
        <dbReference type="Pfam" id="PF08937"/>
    </source>
</evidence>
<dbReference type="InterPro" id="IPR015032">
    <property type="entry name" value="ThsB__TIR-like_domain"/>
</dbReference>
<sequence>MGQNEDIIKFMFNERNRTMAKRIFVSFAIEDVAARNLLKGQSLNTDSPFSYTDMSAKDAWDEKWKTNCRARIKSCDGVIAMISKNTRSADGAKWEMNCANEEGIPMIGVHIHKDDKGQIPPQLAGKRVVNWTWSAIENFINRV</sequence>
<dbReference type="Gene3D" id="3.40.50.11200">
    <property type="match status" value="1"/>
</dbReference>
<organism evidence="2">
    <name type="scientific">marine sediment metagenome</name>
    <dbReference type="NCBI Taxonomy" id="412755"/>
    <lineage>
        <taxon>unclassified sequences</taxon>
        <taxon>metagenomes</taxon>
        <taxon>ecological metagenomes</taxon>
    </lineage>
</organism>
<dbReference type="SUPFAM" id="SSF52206">
    <property type="entry name" value="Hypothetical protein MTH538"/>
    <property type="match status" value="1"/>
</dbReference>
<dbReference type="EMBL" id="LAZR01011006">
    <property type="protein sequence ID" value="KKM63901.1"/>
    <property type="molecule type" value="Genomic_DNA"/>
</dbReference>
<comment type="caution">
    <text evidence="2">The sequence shown here is derived from an EMBL/GenBank/DDBJ whole genome shotgun (WGS) entry which is preliminary data.</text>
</comment>
<proteinExistence type="predicted"/>
<dbReference type="AlphaFoldDB" id="A0A0F9JNA6"/>
<gene>
    <name evidence="2" type="ORF">LCGC14_1506790</name>
</gene>
<evidence type="ECO:0000313" key="2">
    <source>
        <dbReference type="EMBL" id="KKM63901.1"/>
    </source>
</evidence>